<evidence type="ECO:0000256" key="11">
    <source>
        <dbReference type="PROSITE-ProRule" id="PRU01360"/>
    </source>
</evidence>
<dbReference type="SMART" id="SM00965">
    <property type="entry name" value="STN"/>
    <property type="match status" value="1"/>
</dbReference>
<keyword evidence="3 11" id="KW-1134">Transmembrane beta strand</keyword>
<evidence type="ECO:0000256" key="2">
    <source>
        <dbReference type="ARBA" id="ARBA00022448"/>
    </source>
</evidence>
<keyword evidence="6" id="KW-0408">Iron</keyword>
<reference evidence="14 15" key="1">
    <citation type="submission" date="2019-07" db="EMBL/GenBank/DDBJ databases">
        <title>Genome sequencing for Ferrovibrio sp. K5.</title>
        <authorList>
            <person name="Park S.-J."/>
        </authorList>
    </citation>
    <scope>NUCLEOTIDE SEQUENCE [LARGE SCALE GENOMIC DNA]</scope>
    <source>
        <strain evidence="14 15">K5</strain>
    </source>
</reference>
<keyword evidence="10 11" id="KW-0998">Cell outer membrane</keyword>
<keyword evidence="8 12" id="KW-0798">TonB box</keyword>
<dbReference type="Proteomes" id="UP000317496">
    <property type="component" value="Chromosome"/>
</dbReference>
<evidence type="ECO:0000256" key="6">
    <source>
        <dbReference type="ARBA" id="ARBA00023004"/>
    </source>
</evidence>
<dbReference type="CDD" id="cd01347">
    <property type="entry name" value="ligand_gated_channel"/>
    <property type="match status" value="1"/>
</dbReference>
<keyword evidence="2 11" id="KW-0813">Transport</keyword>
<keyword evidence="15" id="KW-1185">Reference proteome</keyword>
<dbReference type="PROSITE" id="PS52016">
    <property type="entry name" value="TONB_DEPENDENT_REC_3"/>
    <property type="match status" value="1"/>
</dbReference>
<dbReference type="Pfam" id="PF07715">
    <property type="entry name" value="Plug"/>
    <property type="match status" value="1"/>
</dbReference>
<dbReference type="PANTHER" id="PTHR32552">
    <property type="entry name" value="FERRICHROME IRON RECEPTOR-RELATED"/>
    <property type="match status" value="1"/>
</dbReference>
<dbReference type="InterPro" id="IPR012910">
    <property type="entry name" value="Plug_dom"/>
</dbReference>
<evidence type="ECO:0000313" key="15">
    <source>
        <dbReference type="Proteomes" id="UP000317496"/>
    </source>
</evidence>
<dbReference type="InterPro" id="IPR011662">
    <property type="entry name" value="Secretin/TonB_short_N"/>
</dbReference>
<dbReference type="SUPFAM" id="SSF56935">
    <property type="entry name" value="Porins"/>
    <property type="match status" value="1"/>
</dbReference>
<organism evidence="14 15">
    <name type="scientific">Ferrovibrio terrae</name>
    <dbReference type="NCBI Taxonomy" id="2594003"/>
    <lineage>
        <taxon>Bacteria</taxon>
        <taxon>Pseudomonadati</taxon>
        <taxon>Pseudomonadota</taxon>
        <taxon>Alphaproteobacteria</taxon>
        <taxon>Rhodospirillales</taxon>
        <taxon>Rhodospirillaceae</taxon>
        <taxon>Ferrovibrio</taxon>
    </lineage>
</organism>
<proteinExistence type="inferred from homology"/>
<dbReference type="OrthoDB" id="7413795at2"/>
<accession>A0A516GWY7</accession>
<dbReference type="EMBL" id="CP041636">
    <property type="protein sequence ID" value="QDO96063.1"/>
    <property type="molecule type" value="Genomic_DNA"/>
</dbReference>
<evidence type="ECO:0000256" key="7">
    <source>
        <dbReference type="ARBA" id="ARBA00023065"/>
    </source>
</evidence>
<keyword evidence="14" id="KW-0675">Receptor</keyword>
<keyword evidence="9 11" id="KW-0472">Membrane</keyword>
<evidence type="ECO:0000256" key="8">
    <source>
        <dbReference type="ARBA" id="ARBA00023077"/>
    </source>
</evidence>
<dbReference type="Gene3D" id="2.40.170.20">
    <property type="entry name" value="TonB-dependent receptor, beta-barrel domain"/>
    <property type="match status" value="1"/>
</dbReference>
<name>A0A516GWY7_9PROT</name>
<dbReference type="InterPro" id="IPR039426">
    <property type="entry name" value="TonB-dep_rcpt-like"/>
</dbReference>
<feature type="domain" description="Secretin/TonB short N-terminal" evidence="13">
    <location>
        <begin position="77"/>
        <end position="127"/>
    </location>
</feature>
<dbReference type="Pfam" id="PF07660">
    <property type="entry name" value="STN"/>
    <property type="match status" value="1"/>
</dbReference>
<evidence type="ECO:0000256" key="4">
    <source>
        <dbReference type="ARBA" id="ARBA00022496"/>
    </source>
</evidence>
<evidence type="ECO:0000256" key="10">
    <source>
        <dbReference type="ARBA" id="ARBA00023237"/>
    </source>
</evidence>
<dbReference type="InterPro" id="IPR000531">
    <property type="entry name" value="Beta-barrel_TonB"/>
</dbReference>
<dbReference type="PANTHER" id="PTHR32552:SF81">
    <property type="entry name" value="TONB-DEPENDENT OUTER MEMBRANE RECEPTOR"/>
    <property type="match status" value="1"/>
</dbReference>
<dbReference type="AlphaFoldDB" id="A0A516GWY7"/>
<evidence type="ECO:0000259" key="13">
    <source>
        <dbReference type="SMART" id="SM00965"/>
    </source>
</evidence>
<dbReference type="GO" id="GO:0006826">
    <property type="term" value="P:iron ion transport"/>
    <property type="evidence" value="ECO:0007669"/>
    <property type="project" value="UniProtKB-KW"/>
</dbReference>
<protein>
    <submittedName>
        <fullName evidence="14">TonB-dependent receptor</fullName>
    </submittedName>
</protein>
<evidence type="ECO:0000256" key="3">
    <source>
        <dbReference type="ARBA" id="ARBA00022452"/>
    </source>
</evidence>
<evidence type="ECO:0000256" key="1">
    <source>
        <dbReference type="ARBA" id="ARBA00004571"/>
    </source>
</evidence>
<evidence type="ECO:0000256" key="9">
    <source>
        <dbReference type="ARBA" id="ARBA00023136"/>
    </source>
</evidence>
<keyword evidence="7" id="KW-0406">Ion transport</keyword>
<gene>
    <name evidence="14" type="ORF">FNB15_01670</name>
</gene>
<dbReference type="GO" id="GO:0009279">
    <property type="term" value="C:cell outer membrane"/>
    <property type="evidence" value="ECO:0007669"/>
    <property type="project" value="UniProtKB-SubCell"/>
</dbReference>
<dbReference type="KEGG" id="fer:FNB15_01670"/>
<keyword evidence="5 11" id="KW-0812">Transmembrane</keyword>
<comment type="similarity">
    <text evidence="11 12">Belongs to the TonB-dependent receptor family.</text>
</comment>
<sequence length="779" mass="84203">MVVRGKASAGYRLGAAVVGGFILGIPGFPVLAQTSGAQTGPVQTAQASPASRSYSFDLPAQPLTAALTAFSRITGLQTVTTGTSLEGKRASAVRGNLTADEALRQLLSGSGIMHRRVDGNTITLLDAPQGSMGGVVLDALTVSGEKTERTLQETATSVAIFDEKTLESRPHISSANALVDRVVNVTTTGTNSNLAPTIRGIDGTGPTQGGYAFIAGIRSRLNLQVDGRPVSFNEQIYGDNSLWDVEQVEVLRGPQSTMQGRNAIAGAIVVKTKDPTWQWEGGGRAMLGNFSQREGAAYLSGPLIEDQLAFRLAADRQTSESFLEGTKSYPRVSDPDEFESTNLRGKLLIEPRRLDGFSTLLTLNYNKTSQPQVESVRWPEAGLVTGFPNSSPIFVPRTSSGTADTKWLISDALTIENTFSYTDISVRRLETTAFGYAEIDGYQLQEEPRLRFTGMDGKLKGLVGLYAFHSSQDEVLLISGTNRYKDFTTTYATFGEGTYSVLPDVDVTLGGRVERENRRRQTLQGSLTAVNLDEDYNAYLPKAGVAWHVDKTWTLGATVAKGYNGGGAGVTFGGTSYTFRPESVWNYEGYTRHELLGGRLQVTGNVFYADYKNMQLPYNINVTEAVVLNATESHTMGSEIGARFLAAPGLTLFGNIGLLKTEIDEFTGYAGNKLPMSPAFTADIGFTYEFDNGFSASADARYSDAYYSDLENRPRAKVDPYFVANLQAGYQIVPNAKVFGFVNNVLDARDETQINLSTSGDTAYILRPRTVGVGVNVKF</sequence>
<dbReference type="InterPro" id="IPR036942">
    <property type="entry name" value="Beta-barrel_TonB_sf"/>
</dbReference>
<evidence type="ECO:0000313" key="14">
    <source>
        <dbReference type="EMBL" id="QDO96063.1"/>
    </source>
</evidence>
<keyword evidence="4" id="KW-0410">Iron transport</keyword>
<comment type="subcellular location">
    <subcellularLocation>
        <location evidence="1 11">Cell outer membrane</location>
        <topology evidence="1 11">Multi-pass membrane protein</topology>
    </subcellularLocation>
</comment>
<evidence type="ECO:0000256" key="12">
    <source>
        <dbReference type="RuleBase" id="RU003357"/>
    </source>
</evidence>
<dbReference type="Gene3D" id="3.55.50.30">
    <property type="match status" value="1"/>
</dbReference>
<evidence type="ECO:0000256" key="5">
    <source>
        <dbReference type="ARBA" id="ARBA00022692"/>
    </source>
</evidence>
<dbReference type="Pfam" id="PF00593">
    <property type="entry name" value="TonB_dep_Rec_b-barrel"/>
    <property type="match status" value="1"/>
</dbReference>